<protein>
    <submittedName>
        <fullName evidence="1">Uncharacterized protein</fullName>
    </submittedName>
</protein>
<dbReference type="Proteomes" id="UP000245431">
    <property type="component" value="Plasmid PVE_plasmid"/>
</dbReference>
<geneLocation type="plasmid" evidence="2">
    <name>pve_Plasmid</name>
</geneLocation>
<name>A0A1D3K9W5_PSEVE</name>
<dbReference type="AlphaFoldDB" id="A0A1D3K9W5"/>
<accession>A0A1D3K9W5</accession>
<dbReference type="EMBL" id="LT599585">
    <property type="protein sequence ID" value="SBW85100.1"/>
    <property type="molecule type" value="Genomic_DNA"/>
</dbReference>
<proteinExistence type="predicted"/>
<organism evidence="1 2">
    <name type="scientific">Pseudomonas veronii 1YdBTEX2</name>
    <dbReference type="NCBI Taxonomy" id="1295141"/>
    <lineage>
        <taxon>Bacteria</taxon>
        <taxon>Pseudomonadati</taxon>
        <taxon>Pseudomonadota</taxon>
        <taxon>Gammaproteobacteria</taxon>
        <taxon>Pseudomonadales</taxon>
        <taxon>Pseudomonadaceae</taxon>
        <taxon>Pseudomonas</taxon>
    </lineage>
</organism>
<evidence type="ECO:0000313" key="2">
    <source>
        <dbReference type="Proteomes" id="UP000245431"/>
    </source>
</evidence>
<gene>
    <name evidence="1" type="ORF">PVE_P0055</name>
</gene>
<sequence length="79" mass="8867">MIQRFVVVPAIPTETGSVRNGARFHSTTVPAGFDIYDNQGKQRLQFTYSTRIEADAECERLNMECDQTTITTPTRISSP</sequence>
<evidence type="ECO:0000313" key="1">
    <source>
        <dbReference type="EMBL" id="SBW85100.1"/>
    </source>
</evidence>
<reference evidence="2" key="1">
    <citation type="submission" date="2016-07" db="EMBL/GenBank/DDBJ databases">
        <authorList>
            <person name="Florea S."/>
            <person name="Webb J.S."/>
            <person name="Jaromczyk J."/>
            <person name="Schardl C.L."/>
        </authorList>
    </citation>
    <scope>NUCLEOTIDE SEQUENCE [LARGE SCALE GENOMIC DNA]</scope>
    <source>
        <strain evidence="2">1YdBTEX2</strain>
        <plasmid evidence="2">Plasmid pve_Plasmid</plasmid>
    </source>
</reference>
<keyword evidence="1" id="KW-0614">Plasmid</keyword>